<dbReference type="HOGENOM" id="CLU_027780_0_0_10"/>
<dbReference type="InterPro" id="IPR025112">
    <property type="entry name" value="PCMD"/>
</dbReference>
<name>F3ZR04_9BACE</name>
<feature type="domain" description="Putative carbohydrate metabolism" evidence="2">
    <location>
        <begin position="255"/>
        <end position="501"/>
    </location>
</feature>
<dbReference type="EMBL" id="CM001167">
    <property type="protein sequence ID" value="EGJ71877.1"/>
    <property type="molecule type" value="Genomic_DNA"/>
</dbReference>
<feature type="domain" description="Lipocalin-like" evidence="3">
    <location>
        <begin position="35"/>
        <end position="151"/>
    </location>
</feature>
<evidence type="ECO:0000259" key="2">
    <source>
        <dbReference type="Pfam" id="PF13201"/>
    </source>
</evidence>
<keyword evidence="1" id="KW-0732">Signal</keyword>
<dbReference type="PROSITE" id="PS51257">
    <property type="entry name" value="PROKAR_LIPOPROTEIN"/>
    <property type="match status" value="1"/>
</dbReference>
<accession>F3ZR04</accession>
<evidence type="ECO:0000259" key="3">
    <source>
        <dbReference type="Pfam" id="PF13944"/>
    </source>
</evidence>
<keyword evidence="5" id="KW-1185">Reference proteome</keyword>
<evidence type="ECO:0000313" key="4">
    <source>
        <dbReference type="EMBL" id="EGJ71877.1"/>
    </source>
</evidence>
<dbReference type="eggNOG" id="ENOG5030DVS">
    <property type="taxonomic scope" value="Bacteria"/>
</dbReference>
<dbReference type="STRING" id="679937.Bcop_1685"/>
<dbReference type="Gene3D" id="2.40.128.350">
    <property type="match status" value="1"/>
</dbReference>
<reference evidence="4 5" key="1">
    <citation type="journal article" date="2011" name="Stand. Genomic Sci.">
        <title>Non-contiguous finished genome sequence of Bacteroides coprosuis type strain (PC139).</title>
        <authorList>
            <person name="Land M."/>
            <person name="Held B."/>
            <person name="Gronow S."/>
            <person name="Abt B."/>
            <person name="Lucas S."/>
            <person name="Del Rio T.G."/>
            <person name="Nolan M."/>
            <person name="Tice H."/>
            <person name="Cheng J.F."/>
            <person name="Pitluck S."/>
            <person name="Liolios K."/>
            <person name="Pagani I."/>
            <person name="Ivanova N."/>
            <person name="Mavromatis K."/>
            <person name="Mikhailova N."/>
            <person name="Pati A."/>
            <person name="Tapia R."/>
            <person name="Han C."/>
            <person name="Goodwin L."/>
            <person name="Chen A."/>
            <person name="Palaniappan K."/>
            <person name="Hauser L."/>
            <person name="Brambilla E.M."/>
            <person name="Rohde M."/>
            <person name="Goker M."/>
            <person name="Detter J.C."/>
            <person name="Woyke T."/>
            <person name="Bristow J."/>
            <person name="Eisen J.A."/>
            <person name="Markowitz V."/>
            <person name="Hugenholtz P."/>
            <person name="Kyrpides N.C."/>
            <person name="Klenk H.P."/>
            <person name="Lapidus A."/>
        </authorList>
    </citation>
    <scope>NUCLEOTIDE SEQUENCE [LARGE SCALE GENOMIC DNA]</scope>
    <source>
        <strain evidence="4 5">DSM 18011</strain>
    </source>
</reference>
<organism evidence="4 5">
    <name type="scientific">Bacteroides coprosuis DSM 18011</name>
    <dbReference type="NCBI Taxonomy" id="679937"/>
    <lineage>
        <taxon>Bacteria</taxon>
        <taxon>Pseudomonadati</taxon>
        <taxon>Bacteroidota</taxon>
        <taxon>Bacteroidia</taxon>
        <taxon>Bacteroidales</taxon>
        <taxon>Bacteroidaceae</taxon>
        <taxon>Bacteroides</taxon>
    </lineage>
</organism>
<dbReference type="Pfam" id="PF13944">
    <property type="entry name" value="Calycin_like"/>
    <property type="match status" value="1"/>
</dbReference>
<dbReference type="InterPro" id="IPR024311">
    <property type="entry name" value="Lipocalin-like"/>
</dbReference>
<feature type="chain" id="PRO_5003303776" description="Carbohydrate metabolism domain-containing protein" evidence="1">
    <location>
        <begin position="20"/>
        <end position="504"/>
    </location>
</feature>
<proteinExistence type="predicted"/>
<evidence type="ECO:0008006" key="6">
    <source>
        <dbReference type="Google" id="ProtNLM"/>
    </source>
</evidence>
<evidence type="ECO:0000256" key="1">
    <source>
        <dbReference type="SAM" id="SignalP"/>
    </source>
</evidence>
<feature type="signal peptide" evidence="1">
    <location>
        <begin position="1"/>
        <end position="19"/>
    </location>
</feature>
<protein>
    <recommendedName>
        <fullName evidence="6">Carbohydrate metabolism domain-containing protein</fullName>
    </recommendedName>
</protein>
<dbReference type="Pfam" id="PF13201">
    <property type="entry name" value="PCMD"/>
    <property type="match status" value="1"/>
</dbReference>
<dbReference type="Gene3D" id="2.60.120.890">
    <property type="entry name" value="BT2081, beta-jelly-roll domain"/>
    <property type="match status" value="1"/>
</dbReference>
<dbReference type="OrthoDB" id="1049477at2"/>
<dbReference type="InterPro" id="IPR038653">
    <property type="entry name" value="Put_CMD_sf"/>
</dbReference>
<dbReference type="AlphaFoldDB" id="F3ZR04"/>
<sequence length="504" mass="54789">MKKNLLYLFSLLLIVGGFAGCSRDEKCPVELPVDFAGVYKGVLDVELNGTQIAQGLAQKVYITSVDGKKATLALKNFSFGEMELGDIVVRDVDVKQPRGTVVFSGSDIVNLAVGECQVNLAGNIVDKKMTTDIDVDVKGQEMKVKVKFNGEKMAADQSSEAQISDFTIEGAEVAFDEATKTYNVTVTNATEEDLKEITPAIKISDKATIVPAIGTAIDLSEGKEVKYTVTSEDGVVVNEYKVKVLKSLDRAYFDFEDLVEKYSATKGSDKFKSYVPATQGIYVWDASDGGTKTLIGMNYADKFGVVGSDAGVEGKAMHIETLDTKGNGPIWTFPATPKVTSGSLFLGKFILDFKDPLKSTKFGVVVDKKIATVRGSYKYKSGELYYECPNPGAQTSHIVEERPGVKDEGMIAVVVYNAKDKDGKDIILTGHDIYTSTEVIFKKQIEVAGTEEYKPFNVALDYEYDATKEYKLAVIFSSSKDGDKFSGAPGSTLLIDNLEIIAEN</sequence>
<evidence type="ECO:0000313" key="5">
    <source>
        <dbReference type="Proteomes" id="UP000018439"/>
    </source>
</evidence>
<gene>
    <name evidence="4" type="ORF">Bcop_1685</name>
</gene>
<dbReference type="Proteomes" id="UP000018439">
    <property type="component" value="Chromosome"/>
</dbReference>
<dbReference type="Gene3D" id="2.60.40.2340">
    <property type="match status" value="1"/>
</dbReference>